<feature type="compositionally biased region" description="Basic and acidic residues" evidence="1">
    <location>
        <begin position="1"/>
        <end position="13"/>
    </location>
</feature>
<feature type="region of interest" description="Disordered" evidence="1">
    <location>
        <begin position="1"/>
        <end position="56"/>
    </location>
</feature>
<feature type="non-terminal residue" evidence="2">
    <location>
        <position position="56"/>
    </location>
</feature>
<dbReference type="AlphaFoldDB" id="A0A822AX62"/>
<organism evidence="2 3">
    <name type="scientific">Rotaria socialis</name>
    <dbReference type="NCBI Taxonomy" id="392032"/>
    <lineage>
        <taxon>Eukaryota</taxon>
        <taxon>Metazoa</taxon>
        <taxon>Spiralia</taxon>
        <taxon>Gnathifera</taxon>
        <taxon>Rotifera</taxon>
        <taxon>Eurotatoria</taxon>
        <taxon>Bdelloidea</taxon>
        <taxon>Philodinida</taxon>
        <taxon>Philodinidae</taxon>
        <taxon>Rotaria</taxon>
    </lineage>
</organism>
<protein>
    <submittedName>
        <fullName evidence="2">Uncharacterized protein</fullName>
    </submittedName>
</protein>
<name>A0A822AX62_9BILA</name>
<gene>
    <name evidence="2" type="ORF">QYT958_LOCUS39379</name>
</gene>
<feature type="compositionally biased region" description="Polar residues" evidence="1">
    <location>
        <begin position="38"/>
        <end position="56"/>
    </location>
</feature>
<comment type="caution">
    <text evidence="2">The sequence shown here is derived from an EMBL/GenBank/DDBJ whole genome shotgun (WGS) entry which is preliminary data.</text>
</comment>
<dbReference type="EMBL" id="CAJOBR010036632">
    <property type="protein sequence ID" value="CAF5014413.1"/>
    <property type="molecule type" value="Genomic_DNA"/>
</dbReference>
<dbReference type="Proteomes" id="UP000663848">
    <property type="component" value="Unassembled WGS sequence"/>
</dbReference>
<accession>A0A822AX62</accession>
<sequence>MEDSKSQETDKFDQLSSTTPVSNSVIMVPQTAVDDELNNISLNENDDYTPNSLSHM</sequence>
<proteinExistence type="predicted"/>
<reference evidence="2" key="1">
    <citation type="submission" date="2021-02" db="EMBL/GenBank/DDBJ databases">
        <authorList>
            <person name="Nowell W R."/>
        </authorList>
    </citation>
    <scope>NUCLEOTIDE SEQUENCE</scope>
</reference>
<evidence type="ECO:0000256" key="1">
    <source>
        <dbReference type="SAM" id="MobiDB-lite"/>
    </source>
</evidence>
<evidence type="ECO:0000313" key="3">
    <source>
        <dbReference type="Proteomes" id="UP000663848"/>
    </source>
</evidence>
<evidence type="ECO:0000313" key="2">
    <source>
        <dbReference type="EMBL" id="CAF5014413.1"/>
    </source>
</evidence>
<feature type="compositionally biased region" description="Polar residues" evidence="1">
    <location>
        <begin position="14"/>
        <end position="25"/>
    </location>
</feature>